<evidence type="ECO:0000313" key="3">
    <source>
        <dbReference type="EMBL" id="QEK12628.1"/>
    </source>
</evidence>
<evidence type="ECO:0000256" key="1">
    <source>
        <dbReference type="ARBA" id="ARBA00023125"/>
    </source>
</evidence>
<name>A0A5C0SHC6_CRATE</name>
<dbReference type="InterPro" id="IPR001387">
    <property type="entry name" value="Cro/C1-type_HTH"/>
</dbReference>
<protein>
    <submittedName>
        <fullName evidence="3">Helix-turn-helix transcriptional regulator</fullName>
    </submittedName>
</protein>
<proteinExistence type="predicted"/>
<evidence type="ECO:0000313" key="4">
    <source>
        <dbReference type="Proteomes" id="UP000324646"/>
    </source>
</evidence>
<dbReference type="KEGG" id="crs:FQB35_09975"/>
<dbReference type="PANTHER" id="PTHR46558:SF4">
    <property type="entry name" value="DNA-BIDING PHAGE PROTEIN"/>
    <property type="match status" value="1"/>
</dbReference>
<dbReference type="CDD" id="cd00093">
    <property type="entry name" value="HTH_XRE"/>
    <property type="match status" value="1"/>
</dbReference>
<dbReference type="AlphaFoldDB" id="A0A5C0SHC6"/>
<keyword evidence="1" id="KW-0238">DNA-binding</keyword>
<sequence length="76" mass="8441">MYSNNLKILRAKHNLSQMELAKKVGVSRNTINSIENSKSIPSLDIALKISSIFNKSVNDIFFTNCGNQDLQKDGIA</sequence>
<dbReference type="SUPFAM" id="SSF47413">
    <property type="entry name" value="lambda repressor-like DNA-binding domains"/>
    <property type="match status" value="1"/>
</dbReference>
<dbReference type="InterPro" id="IPR010982">
    <property type="entry name" value="Lambda_DNA-bd_dom_sf"/>
</dbReference>
<dbReference type="SMART" id="SM00530">
    <property type="entry name" value="HTH_XRE"/>
    <property type="match status" value="1"/>
</dbReference>
<dbReference type="RefSeq" id="WP_148809779.1">
    <property type="nucleotide sequence ID" value="NZ_CP042243.1"/>
</dbReference>
<dbReference type="PROSITE" id="PS50943">
    <property type="entry name" value="HTH_CROC1"/>
    <property type="match status" value="1"/>
</dbReference>
<evidence type="ECO:0000259" key="2">
    <source>
        <dbReference type="PROSITE" id="PS50943"/>
    </source>
</evidence>
<dbReference type="Gene3D" id="1.10.260.40">
    <property type="entry name" value="lambda repressor-like DNA-binding domains"/>
    <property type="match status" value="1"/>
</dbReference>
<keyword evidence="4" id="KW-1185">Reference proteome</keyword>
<dbReference type="EMBL" id="CP042243">
    <property type="protein sequence ID" value="QEK12628.1"/>
    <property type="molecule type" value="Genomic_DNA"/>
</dbReference>
<accession>A0A5C0SHC6</accession>
<dbReference type="Pfam" id="PF01381">
    <property type="entry name" value="HTH_3"/>
    <property type="match status" value="1"/>
</dbReference>
<reference evidence="3 4" key="1">
    <citation type="submission" date="2019-07" db="EMBL/GenBank/DDBJ databases">
        <title>Complete genome of Crassaminicella thermophila SY095.</title>
        <authorList>
            <person name="Li X."/>
        </authorList>
    </citation>
    <scope>NUCLEOTIDE SEQUENCE [LARGE SCALE GENOMIC DNA]</scope>
    <source>
        <strain evidence="3 4">SY095</strain>
    </source>
</reference>
<feature type="domain" description="HTH cro/C1-type" evidence="2">
    <location>
        <begin position="6"/>
        <end position="60"/>
    </location>
</feature>
<gene>
    <name evidence="3" type="ORF">FQB35_09975</name>
</gene>
<dbReference type="OrthoDB" id="48775at2"/>
<organism evidence="3 4">
    <name type="scientific">Crassaminicella thermophila</name>
    <dbReference type="NCBI Taxonomy" id="2599308"/>
    <lineage>
        <taxon>Bacteria</taxon>
        <taxon>Bacillati</taxon>
        <taxon>Bacillota</taxon>
        <taxon>Clostridia</taxon>
        <taxon>Eubacteriales</taxon>
        <taxon>Clostridiaceae</taxon>
        <taxon>Crassaminicella</taxon>
    </lineage>
</organism>
<dbReference type="Proteomes" id="UP000324646">
    <property type="component" value="Chromosome"/>
</dbReference>
<dbReference type="GO" id="GO:0003677">
    <property type="term" value="F:DNA binding"/>
    <property type="evidence" value="ECO:0007669"/>
    <property type="project" value="UniProtKB-KW"/>
</dbReference>
<dbReference type="PANTHER" id="PTHR46558">
    <property type="entry name" value="TRACRIPTIONAL REGULATORY PROTEIN-RELATED-RELATED"/>
    <property type="match status" value="1"/>
</dbReference>